<dbReference type="InterPro" id="IPR036388">
    <property type="entry name" value="WH-like_DNA-bd_sf"/>
</dbReference>
<protein>
    <submittedName>
        <fullName evidence="5">FCD domain-containing protein</fullName>
    </submittedName>
</protein>
<name>A0A5Q2MR45_9ACTN</name>
<dbReference type="PROSITE" id="PS50949">
    <property type="entry name" value="HTH_GNTR"/>
    <property type="match status" value="1"/>
</dbReference>
<evidence type="ECO:0000256" key="2">
    <source>
        <dbReference type="ARBA" id="ARBA00023125"/>
    </source>
</evidence>
<reference evidence="5 6" key="1">
    <citation type="submission" date="2019-11" db="EMBL/GenBank/DDBJ databases">
        <authorList>
            <person name="Li J."/>
        </authorList>
    </citation>
    <scope>NUCLEOTIDE SEQUENCE [LARGE SCALE GENOMIC DNA]</scope>
    <source>
        <strain evidence="5 6">MF47</strain>
    </source>
</reference>
<dbReference type="Pfam" id="PF00392">
    <property type="entry name" value="GntR"/>
    <property type="match status" value="1"/>
</dbReference>
<dbReference type="SUPFAM" id="SSF48008">
    <property type="entry name" value="GntR ligand-binding domain-like"/>
    <property type="match status" value="1"/>
</dbReference>
<feature type="domain" description="HTH gntR-type" evidence="4">
    <location>
        <begin position="19"/>
        <end position="86"/>
    </location>
</feature>
<dbReference type="InterPro" id="IPR011711">
    <property type="entry name" value="GntR_C"/>
</dbReference>
<dbReference type="PANTHER" id="PTHR43537:SF45">
    <property type="entry name" value="GNTR FAMILY REGULATORY PROTEIN"/>
    <property type="match status" value="1"/>
</dbReference>
<dbReference type="KEGG" id="aef:GEV26_17085"/>
<dbReference type="PANTHER" id="PTHR43537">
    <property type="entry name" value="TRANSCRIPTIONAL REGULATOR, GNTR FAMILY"/>
    <property type="match status" value="1"/>
</dbReference>
<evidence type="ECO:0000313" key="6">
    <source>
        <dbReference type="Proteomes" id="UP000392064"/>
    </source>
</evidence>
<sequence>MPDNSFKGDGVTPIDRSNLTLADKVEARLRDQIVQGERPTGSRLNEVEIASDLGVSRGPVRQALQRLAHLGLVTLESHRGAFVRSLDLGEVRELFELRIALECEAAELAAMRIDRTGLADLARLQDQSTSEVRQSRRPGVFDTLDLHHLIVRHAGNDRLAQAVTQVNVELRLARSRSGATVRRAQEAVEEHRELITYLTSRDAEGARVAMKSHLTASLHNTMQMLQAVDPNTPKGTTHG</sequence>
<dbReference type="AlphaFoldDB" id="A0A5Q2MR45"/>
<dbReference type="InterPro" id="IPR008920">
    <property type="entry name" value="TF_FadR/GntR_C"/>
</dbReference>
<dbReference type="SUPFAM" id="SSF46785">
    <property type="entry name" value="Winged helix' DNA-binding domain"/>
    <property type="match status" value="1"/>
</dbReference>
<keyword evidence="6" id="KW-1185">Reference proteome</keyword>
<evidence type="ECO:0000259" key="4">
    <source>
        <dbReference type="PROSITE" id="PS50949"/>
    </source>
</evidence>
<dbReference type="InterPro" id="IPR000524">
    <property type="entry name" value="Tscrpt_reg_HTH_GntR"/>
</dbReference>
<dbReference type="InterPro" id="IPR036390">
    <property type="entry name" value="WH_DNA-bd_sf"/>
</dbReference>
<gene>
    <name evidence="5" type="ORF">GEV26_17085</name>
</gene>
<dbReference type="EMBL" id="CP045737">
    <property type="protein sequence ID" value="QGG42950.1"/>
    <property type="molecule type" value="Genomic_DNA"/>
</dbReference>
<keyword evidence="1" id="KW-0805">Transcription regulation</keyword>
<evidence type="ECO:0000313" key="5">
    <source>
        <dbReference type="EMBL" id="QGG42950.1"/>
    </source>
</evidence>
<keyword evidence="3" id="KW-0804">Transcription</keyword>
<dbReference type="SMART" id="SM00895">
    <property type="entry name" value="FCD"/>
    <property type="match status" value="1"/>
</dbReference>
<accession>A0A5Q2MR45</accession>
<dbReference type="GO" id="GO:0003677">
    <property type="term" value="F:DNA binding"/>
    <property type="evidence" value="ECO:0007669"/>
    <property type="project" value="UniProtKB-KW"/>
</dbReference>
<dbReference type="Gene3D" id="1.20.120.530">
    <property type="entry name" value="GntR ligand-binding domain-like"/>
    <property type="match status" value="1"/>
</dbReference>
<dbReference type="GO" id="GO:0003700">
    <property type="term" value="F:DNA-binding transcription factor activity"/>
    <property type="evidence" value="ECO:0007669"/>
    <property type="project" value="InterPro"/>
</dbReference>
<dbReference type="Gene3D" id="1.10.10.10">
    <property type="entry name" value="Winged helix-like DNA-binding domain superfamily/Winged helix DNA-binding domain"/>
    <property type="match status" value="1"/>
</dbReference>
<evidence type="ECO:0000256" key="1">
    <source>
        <dbReference type="ARBA" id="ARBA00023015"/>
    </source>
</evidence>
<dbReference type="SMART" id="SM00345">
    <property type="entry name" value="HTH_GNTR"/>
    <property type="match status" value="1"/>
</dbReference>
<organism evidence="5 6">
    <name type="scientific">Aeromicrobium yanjiei</name>
    <dbReference type="NCBI Taxonomy" id="2662028"/>
    <lineage>
        <taxon>Bacteria</taxon>
        <taxon>Bacillati</taxon>
        <taxon>Actinomycetota</taxon>
        <taxon>Actinomycetes</taxon>
        <taxon>Propionibacteriales</taxon>
        <taxon>Nocardioidaceae</taxon>
        <taxon>Aeromicrobium</taxon>
    </lineage>
</organism>
<dbReference type="Pfam" id="PF07729">
    <property type="entry name" value="FCD"/>
    <property type="match status" value="1"/>
</dbReference>
<keyword evidence="2" id="KW-0238">DNA-binding</keyword>
<dbReference type="RefSeq" id="WP_153654754.1">
    <property type="nucleotide sequence ID" value="NZ_CP045737.1"/>
</dbReference>
<proteinExistence type="predicted"/>
<dbReference type="CDD" id="cd07377">
    <property type="entry name" value="WHTH_GntR"/>
    <property type="match status" value="1"/>
</dbReference>
<evidence type="ECO:0000256" key="3">
    <source>
        <dbReference type="ARBA" id="ARBA00023163"/>
    </source>
</evidence>
<dbReference type="Proteomes" id="UP000392064">
    <property type="component" value="Chromosome"/>
</dbReference>